<dbReference type="EMBL" id="QJJU01000059">
    <property type="protein sequence ID" value="PXW95307.1"/>
    <property type="molecule type" value="Genomic_DNA"/>
</dbReference>
<reference evidence="3 4" key="2">
    <citation type="submission" date="2018-06" db="EMBL/GenBank/DDBJ databases">
        <title>Sequencing of bacterial isolates from soil warming experiment in Harvard Forest, Massachusetts, USA.</title>
        <authorList>
            <person name="Deangelis K.PhD."/>
        </authorList>
    </citation>
    <scope>NUCLEOTIDE SEQUENCE [LARGE SCALE GENOMIC DNA]</scope>
    <source>
        <strain evidence="3 4">GAS496</strain>
    </source>
</reference>
<evidence type="ECO:0000256" key="2">
    <source>
        <dbReference type="ARBA" id="ARBA00023002"/>
    </source>
</evidence>
<name>A0A318GYT4_9MYCO</name>
<dbReference type="PANTHER" id="PTHR24321">
    <property type="entry name" value="DEHYDROGENASES, SHORT CHAIN"/>
    <property type="match status" value="1"/>
</dbReference>
<dbReference type="SUPFAM" id="SSF51735">
    <property type="entry name" value="NAD(P)-binding Rossmann-fold domains"/>
    <property type="match status" value="1"/>
</dbReference>
<dbReference type="InterPro" id="IPR002347">
    <property type="entry name" value="SDR_fam"/>
</dbReference>
<keyword evidence="2" id="KW-0560">Oxidoreductase</keyword>
<dbReference type="PANTHER" id="PTHR24321:SF8">
    <property type="entry name" value="ESTRADIOL 17-BETA-DEHYDROGENASE 8-RELATED"/>
    <property type="match status" value="1"/>
</dbReference>
<dbReference type="PROSITE" id="PS00061">
    <property type="entry name" value="ADH_SHORT"/>
    <property type="match status" value="1"/>
</dbReference>
<dbReference type="CDD" id="cd05233">
    <property type="entry name" value="SDR_c"/>
    <property type="match status" value="1"/>
</dbReference>
<dbReference type="NCBIfam" id="NF005559">
    <property type="entry name" value="PRK07231.1"/>
    <property type="match status" value="1"/>
</dbReference>
<dbReference type="InterPro" id="IPR020904">
    <property type="entry name" value="Sc_DH/Rdtase_CS"/>
</dbReference>
<dbReference type="PRINTS" id="PR00080">
    <property type="entry name" value="SDRFAMILY"/>
</dbReference>
<dbReference type="Proteomes" id="UP000247781">
    <property type="component" value="Unassembled WGS sequence"/>
</dbReference>
<evidence type="ECO:0000256" key="1">
    <source>
        <dbReference type="ARBA" id="ARBA00006484"/>
    </source>
</evidence>
<proteinExistence type="inferred from homology"/>
<reference evidence="4" key="1">
    <citation type="submission" date="2018-05" db="EMBL/GenBank/DDBJ databases">
        <authorList>
            <person name="Deangelis K."/>
            <person name="Huntemann M."/>
            <person name="Clum A."/>
            <person name="Pillay M."/>
            <person name="Palaniappan K."/>
            <person name="Varghese N."/>
            <person name="Mikhailova N."/>
            <person name="Stamatis D."/>
            <person name="Reddy T."/>
            <person name="Daum C."/>
            <person name="Shapiro N."/>
            <person name="Ivanova N."/>
            <person name="Kyrpides N."/>
            <person name="Woyke T."/>
        </authorList>
    </citation>
    <scope>NUCLEOTIDE SEQUENCE [LARGE SCALE GENOMIC DNA]</scope>
    <source>
        <strain evidence="4">GAS496</strain>
    </source>
</reference>
<dbReference type="PRINTS" id="PR00081">
    <property type="entry name" value="GDHRDH"/>
</dbReference>
<evidence type="ECO:0000313" key="4">
    <source>
        <dbReference type="Proteomes" id="UP000247781"/>
    </source>
</evidence>
<dbReference type="FunFam" id="3.40.50.720:FF:000084">
    <property type="entry name" value="Short-chain dehydrogenase reductase"/>
    <property type="match status" value="1"/>
</dbReference>
<dbReference type="GO" id="GO:0016491">
    <property type="term" value="F:oxidoreductase activity"/>
    <property type="evidence" value="ECO:0007669"/>
    <property type="project" value="UniProtKB-KW"/>
</dbReference>
<dbReference type="RefSeq" id="WP_181428545.1">
    <property type="nucleotide sequence ID" value="NZ_QJJU01000059.1"/>
</dbReference>
<dbReference type="Pfam" id="PF13561">
    <property type="entry name" value="adh_short_C2"/>
    <property type="match status" value="1"/>
</dbReference>
<organism evidence="3 4">
    <name type="scientific">Mycolicibacterium moriokaense</name>
    <dbReference type="NCBI Taxonomy" id="39691"/>
    <lineage>
        <taxon>Bacteria</taxon>
        <taxon>Bacillati</taxon>
        <taxon>Actinomycetota</taxon>
        <taxon>Actinomycetes</taxon>
        <taxon>Mycobacteriales</taxon>
        <taxon>Mycobacteriaceae</taxon>
        <taxon>Mycolicibacterium</taxon>
    </lineage>
</organism>
<keyword evidence="4" id="KW-1185">Reference proteome</keyword>
<dbReference type="AlphaFoldDB" id="A0A318GYT4"/>
<dbReference type="InterPro" id="IPR036291">
    <property type="entry name" value="NAD(P)-bd_dom_sf"/>
</dbReference>
<dbReference type="Gene3D" id="3.40.50.720">
    <property type="entry name" value="NAD(P)-binding Rossmann-like Domain"/>
    <property type="match status" value="1"/>
</dbReference>
<comment type="similarity">
    <text evidence="1">Belongs to the short-chain dehydrogenases/reductases (SDR) family.</text>
</comment>
<evidence type="ECO:0000313" key="3">
    <source>
        <dbReference type="EMBL" id="PXW95307.1"/>
    </source>
</evidence>
<comment type="caution">
    <text evidence="3">The sequence shown here is derived from an EMBL/GenBank/DDBJ whole genome shotgun (WGS) entry which is preliminary data.</text>
</comment>
<accession>A0A318GYT4</accession>
<protein>
    <submittedName>
        <fullName evidence="3">NAD(P)-dependent dehydrogenase (Short-subunit alcohol dehydrogenase family)</fullName>
    </submittedName>
</protein>
<sequence length="253" mass="26351">MRKLDGKRALVTGGASGIGNAIARLFLENGARTVISDIDGDKLASAQRELAAYGTVRAVAGDVRTMADAARMVQAAVDEFGGLDIVVCNAGITSVKPIENLDEAEWDAVLTTNVKGMFTVIKHAVPHLKSAGGGTIVTLGSEMGIVAVAESPAYNASKGAVIMFTKSLALDLIRYDIRVNALCPGITRTPLLQSEVDNSLDPAKTAAEQASWAPMRRVADPREIAKGALFLASDDSSFATGSCLVLDGGFTAK</sequence>
<gene>
    <name evidence="3" type="ORF">C8E89_1597</name>
</gene>